<dbReference type="InterPro" id="IPR043502">
    <property type="entry name" value="DNA/RNA_pol_sf"/>
</dbReference>
<dbReference type="GO" id="GO:0003824">
    <property type="term" value="F:catalytic activity"/>
    <property type="evidence" value="ECO:0007669"/>
    <property type="project" value="InterPro"/>
</dbReference>
<evidence type="ECO:0000313" key="3">
    <source>
        <dbReference type="EMBL" id="RVW53067.1"/>
    </source>
</evidence>
<dbReference type="Proteomes" id="UP000288805">
    <property type="component" value="Unassembled WGS sequence"/>
</dbReference>
<protein>
    <submittedName>
        <fullName evidence="3">Putative ribonuclease H protein</fullName>
    </submittedName>
</protein>
<evidence type="ECO:0000256" key="1">
    <source>
        <dbReference type="SAM" id="MobiDB-lite"/>
    </source>
</evidence>
<dbReference type="PANTHER" id="PTHR33116:SF78">
    <property type="entry name" value="OS12G0587133 PROTEIN"/>
    <property type="match status" value="1"/>
</dbReference>
<reference evidence="3 4" key="1">
    <citation type="journal article" date="2018" name="PLoS Genet.">
        <title>Population sequencing reveals clonal diversity and ancestral inbreeding in the grapevine cultivar Chardonnay.</title>
        <authorList>
            <person name="Roach M.J."/>
            <person name="Johnson D.L."/>
            <person name="Bohlmann J."/>
            <person name="van Vuuren H.J."/>
            <person name="Jones S.J."/>
            <person name="Pretorius I.S."/>
            <person name="Schmidt S.A."/>
            <person name="Borneman A.R."/>
        </authorList>
    </citation>
    <scope>NUCLEOTIDE SEQUENCE [LARGE SCALE GENOMIC DNA]</scope>
    <source>
        <strain evidence="4">cv. Chardonnay</strain>
        <tissue evidence="3">Leaf</tissue>
    </source>
</reference>
<feature type="region of interest" description="Disordered" evidence="1">
    <location>
        <begin position="493"/>
        <end position="562"/>
    </location>
</feature>
<dbReference type="InterPro" id="IPR036691">
    <property type="entry name" value="Endo/exonu/phosph_ase_sf"/>
</dbReference>
<evidence type="ECO:0000259" key="2">
    <source>
        <dbReference type="PROSITE" id="PS50878"/>
    </source>
</evidence>
<dbReference type="PANTHER" id="PTHR33116">
    <property type="entry name" value="REVERSE TRANSCRIPTASE ZINC-BINDING DOMAIN-CONTAINING PROTEIN-RELATED-RELATED"/>
    <property type="match status" value="1"/>
</dbReference>
<dbReference type="EMBL" id="QGNW01001159">
    <property type="protein sequence ID" value="RVW53067.1"/>
    <property type="molecule type" value="Genomic_DNA"/>
</dbReference>
<dbReference type="InterPro" id="IPR026960">
    <property type="entry name" value="RVT-Znf"/>
</dbReference>
<feature type="compositionally biased region" description="Gly residues" evidence="1">
    <location>
        <begin position="344"/>
        <end position="354"/>
    </location>
</feature>
<dbReference type="Pfam" id="PF00078">
    <property type="entry name" value="RVT_1"/>
    <property type="match status" value="1"/>
</dbReference>
<comment type="caution">
    <text evidence="3">The sequence shown here is derived from an EMBL/GenBank/DDBJ whole genome shotgun (WGS) entry which is preliminary data.</text>
</comment>
<feature type="compositionally biased region" description="Basic and acidic residues" evidence="1">
    <location>
        <begin position="551"/>
        <end position="562"/>
    </location>
</feature>
<dbReference type="CDD" id="cd01650">
    <property type="entry name" value="RT_nLTR_like"/>
    <property type="match status" value="1"/>
</dbReference>
<dbReference type="InterPro" id="IPR000477">
    <property type="entry name" value="RT_dom"/>
</dbReference>
<dbReference type="SUPFAM" id="SSF56219">
    <property type="entry name" value="DNase I-like"/>
    <property type="match status" value="1"/>
</dbReference>
<name>A0A438EZ82_VITVI</name>
<dbReference type="Pfam" id="PF03372">
    <property type="entry name" value="Exo_endo_phos"/>
    <property type="match status" value="1"/>
</dbReference>
<sequence>MGEADGPRGGRSCFVVEAKSFEILVEEVGGKLKGCIWERCKGISSWIRFGEASLRCLLDGVETCCREPNNRGWAIGWEEGNRKYKLERRLNVAGRFILCSVRDSESKKFSLIFPEGKGQSLGWNLLAVRLRDLGVAPSGVFLVPEGPKDLSRERGGSKVQWRKKGVEMKSFADVVKISPRRVGQSVWLEVGDREVRERIDQLRQCLVGWWGLNSAPVPELEYVRRWASQQWALKGILRVAMLGRGLLLFEFESSWEAERVLARGARNIKENVIVLNRWNPEVGCLCKDSSAKEVWWARILVKCVGREFPSSVQIVVGSGCYSLQLWWELSPGFSQVVPAGSLSGEGGVRGGENDGGSQREKVEQGRVQQGWLDVSPSGDVPPVVISVAGTAVEGRVGSTDGRVKGDMQAACNMLDGSVFGPCSEPNGAGIGVLQGLSFEGGNCQGPFIVPLKSMGHTARPIISFEELGCSEGEKGAGCGLDGLAAVVGEAISGEGPLDSRPRASSSSLEAEEMGVADPLEPGDDLSRPRAQVRSMARGVSGDVDPLVGMSRDPKPPEVSEVGRGEMTDEALCVEASRYVDISSISMGGQMLSSSSLSSGFVRAGAKVAASSGLIALNEVEEQLPLSIILADGNIGVMDTEGEKSLGGDGGGVSLKCCYKSWKKEEIGGTTVVWRDSNIKKEISGATKFDRELKKLEWSVNYNGAKKKKSLVRVGGETKIQVMTREIVHSLGVGRFLGWDAMSARGAAGGVVVFWDKRVLELVDMEVGLFSISCRFKNCEDGFLWVFSGVYGPTVKRFRELFWEELGVIRGLWSDPWCIGGDFNVVRFPSERSREGRITGSMRRFSEVIEELALRDLPIQGGSFTWTGGLNGQSRSRLDRFLISEEWENHFSGVFQCSLPRPVSDHFPILIDGGGVRRGPTPFCFENIWLKEDGFKDLLKGWWQGFNYNGSYSFILTEKLKALKIKLKEWNSEVFGRIEVNKRLALDKVSHWDIQEQLRVLNDWELEARKEAKEDFKKWVLMEEISWRQKSRQTWLKEGDKNTGFFHKMANSNRRKNCLKKIKVNGNWLSEEQEIQRGVVRAFQSLLTDPGGWRPSVNNLEFDSIGVEETARLELMFTVEEVFLALSELNGDKAPGPDGLNTTFLVLIPKKGGAEDLTDFRPISLVGSLYKLLAKVLANRLKKVVGKVVSATQNAFVEGRQILDAALIANEVIDSLMKRKESGVLCKLDLEKAYDSINWDFLLSVMKKMGFGEKWAGWIKWCLSTASFSILINGSPTGFFRSTRGLRQGDPLSPYLFVLGMEALTSLINRAVRGGYLSGCSIRGREGAKIRVSHLLFADDTLVLCEDSQEQLAFLSWLLLWFEAISGLRINLNKSEILPVGRVENAELLAAELGCKVGSLPSTYLGLPLGASHKSVMVWDEMEERMRKRLALWKRQFISKGGRITLIRSTLASIPTYLMSLMRMPKMVKLRLEKIQRDFLWGGGALEKKPHLIKWGIVCSHKKKGGLGIRDLTILNRALLCKWSWRFAVERDSYWKLIIGTKFGVGSGGWCTCGGREGYGVGLWKEISKEGLLLLNNVSFSVGDGKRVRFWKDKWCGNTPLCEAYPSLFDLAVSKDAKVADCWDSMGEVGGWNPRFLRPFNDWEVEEVESFLLIIQGKRLNADLEDRMVWKETKDGKFSVKSCFNSLDHSSAVPFPWRIIWSSFVPSKVGFFAWEASWGKVLTQNQLKRRGWKLANRCPLCCDEEETINHILIHCPKAKVLWDLLFSLFGVNWVIPFSVRDTLLGWLAPLKDKKRSKVWRAAPLCLFWTVWKERNRIVFENEVLSIQRLKNSFLCNLSSWANSSIVEGPFSLFNFVDWVGSC</sequence>
<dbReference type="Pfam" id="PF13966">
    <property type="entry name" value="zf-RVT"/>
    <property type="match status" value="1"/>
</dbReference>
<organism evidence="3 4">
    <name type="scientific">Vitis vinifera</name>
    <name type="common">Grape</name>
    <dbReference type="NCBI Taxonomy" id="29760"/>
    <lineage>
        <taxon>Eukaryota</taxon>
        <taxon>Viridiplantae</taxon>
        <taxon>Streptophyta</taxon>
        <taxon>Embryophyta</taxon>
        <taxon>Tracheophyta</taxon>
        <taxon>Spermatophyta</taxon>
        <taxon>Magnoliopsida</taxon>
        <taxon>eudicotyledons</taxon>
        <taxon>Gunneridae</taxon>
        <taxon>Pentapetalae</taxon>
        <taxon>rosids</taxon>
        <taxon>Vitales</taxon>
        <taxon>Vitaceae</taxon>
        <taxon>Viteae</taxon>
        <taxon>Vitis</taxon>
    </lineage>
</organism>
<evidence type="ECO:0000313" key="4">
    <source>
        <dbReference type="Proteomes" id="UP000288805"/>
    </source>
</evidence>
<feature type="region of interest" description="Disordered" evidence="1">
    <location>
        <begin position="344"/>
        <end position="366"/>
    </location>
</feature>
<dbReference type="SUPFAM" id="SSF56672">
    <property type="entry name" value="DNA/RNA polymerases"/>
    <property type="match status" value="1"/>
</dbReference>
<dbReference type="Pfam" id="PF14111">
    <property type="entry name" value="DUF4283"/>
    <property type="match status" value="1"/>
</dbReference>
<proteinExistence type="predicted"/>
<dbReference type="Gene3D" id="3.60.10.10">
    <property type="entry name" value="Endonuclease/exonuclease/phosphatase"/>
    <property type="match status" value="1"/>
</dbReference>
<dbReference type="PROSITE" id="PS50878">
    <property type="entry name" value="RT_POL"/>
    <property type="match status" value="1"/>
</dbReference>
<gene>
    <name evidence="3" type="primary">VvCHDh000004_1011</name>
    <name evidence="3" type="ORF">CK203_072626</name>
</gene>
<dbReference type="InterPro" id="IPR005135">
    <property type="entry name" value="Endo/exonuclease/phosphatase"/>
</dbReference>
<feature type="domain" description="Reverse transcriptase" evidence="2">
    <location>
        <begin position="1128"/>
        <end position="1408"/>
    </location>
</feature>
<accession>A0A438EZ82</accession>
<dbReference type="InterPro" id="IPR025558">
    <property type="entry name" value="DUF4283"/>
</dbReference>